<sequence length="235" mass="25543">MTTDSTLVAFIIGAGSHIGAAVAAKLHELGYKVALGSRHAAESETKQEYFHVQVDASRRESIEAAFGTVTKALGPVNVVVYNAASVNIPPSPTHILSLSSEAYYESAALGLGVFTAAKQAVENFKNDIHRDHPKAFIATGNILPFTQFSPSPYHTLGVQKALATRLIATAAQSYKEDDIKFYFATLVSHKGGIPEPGEFEKSAQTHAEVYWDLINKEASNWDHRFTLDGKPYLHV</sequence>
<dbReference type="Gene3D" id="3.40.50.720">
    <property type="entry name" value="NAD(P)-binding Rossmann-like Domain"/>
    <property type="match status" value="1"/>
</dbReference>
<dbReference type="InterPro" id="IPR002347">
    <property type="entry name" value="SDR_fam"/>
</dbReference>
<dbReference type="OrthoDB" id="5336600at2759"/>
<keyword evidence="4" id="KW-1185">Reference proteome</keyword>
<gene>
    <name evidence="3" type="ORF">HYPSUDRAFT_41299</name>
</gene>
<evidence type="ECO:0000313" key="4">
    <source>
        <dbReference type="Proteomes" id="UP000054270"/>
    </source>
</evidence>
<evidence type="ECO:0000313" key="3">
    <source>
        <dbReference type="EMBL" id="KJA22150.1"/>
    </source>
</evidence>
<dbReference type="STRING" id="945553.A0A0D2PQM9"/>
<dbReference type="AlphaFoldDB" id="A0A0D2PQM9"/>
<dbReference type="InterPro" id="IPR036291">
    <property type="entry name" value="NAD(P)-bd_dom_sf"/>
</dbReference>
<keyword evidence="2" id="KW-0560">Oxidoreductase</keyword>
<protein>
    <recommendedName>
        <fullName evidence="5">NAD-dependent epimerase/dehydratase domain-containing protein</fullName>
    </recommendedName>
</protein>
<reference evidence="4" key="1">
    <citation type="submission" date="2014-04" db="EMBL/GenBank/DDBJ databases">
        <title>Evolutionary Origins and Diversification of the Mycorrhizal Mutualists.</title>
        <authorList>
            <consortium name="DOE Joint Genome Institute"/>
            <consortium name="Mycorrhizal Genomics Consortium"/>
            <person name="Kohler A."/>
            <person name="Kuo A."/>
            <person name="Nagy L.G."/>
            <person name="Floudas D."/>
            <person name="Copeland A."/>
            <person name="Barry K.W."/>
            <person name="Cichocki N."/>
            <person name="Veneault-Fourrey C."/>
            <person name="LaButti K."/>
            <person name="Lindquist E.A."/>
            <person name="Lipzen A."/>
            <person name="Lundell T."/>
            <person name="Morin E."/>
            <person name="Murat C."/>
            <person name="Riley R."/>
            <person name="Ohm R."/>
            <person name="Sun H."/>
            <person name="Tunlid A."/>
            <person name="Henrissat B."/>
            <person name="Grigoriev I.V."/>
            <person name="Hibbett D.S."/>
            <person name="Martin F."/>
        </authorList>
    </citation>
    <scope>NUCLEOTIDE SEQUENCE [LARGE SCALE GENOMIC DNA]</scope>
    <source>
        <strain evidence="4">FD-334 SS-4</strain>
    </source>
</reference>
<dbReference type="Pfam" id="PF00106">
    <property type="entry name" value="adh_short"/>
    <property type="match status" value="1"/>
</dbReference>
<comment type="similarity">
    <text evidence="1">Belongs to the short-chain dehydrogenases/reductases (SDR) family.</text>
</comment>
<proteinExistence type="inferred from homology"/>
<dbReference type="PANTHER" id="PTHR43669">
    <property type="entry name" value="5-KETO-D-GLUCONATE 5-REDUCTASE"/>
    <property type="match status" value="1"/>
</dbReference>
<dbReference type="EMBL" id="KN817552">
    <property type="protein sequence ID" value="KJA22150.1"/>
    <property type="molecule type" value="Genomic_DNA"/>
</dbReference>
<dbReference type="GO" id="GO:0016491">
    <property type="term" value="F:oxidoreductase activity"/>
    <property type="evidence" value="ECO:0007669"/>
    <property type="project" value="UniProtKB-KW"/>
</dbReference>
<dbReference type="OMA" id="AHATAYW"/>
<evidence type="ECO:0000256" key="2">
    <source>
        <dbReference type="ARBA" id="ARBA00023002"/>
    </source>
</evidence>
<organism evidence="3 4">
    <name type="scientific">Hypholoma sublateritium (strain FD-334 SS-4)</name>
    <dbReference type="NCBI Taxonomy" id="945553"/>
    <lineage>
        <taxon>Eukaryota</taxon>
        <taxon>Fungi</taxon>
        <taxon>Dikarya</taxon>
        <taxon>Basidiomycota</taxon>
        <taxon>Agaricomycotina</taxon>
        <taxon>Agaricomycetes</taxon>
        <taxon>Agaricomycetidae</taxon>
        <taxon>Agaricales</taxon>
        <taxon>Agaricineae</taxon>
        <taxon>Strophariaceae</taxon>
        <taxon>Hypholoma</taxon>
    </lineage>
</organism>
<accession>A0A0D2PQM9</accession>
<dbReference type="PANTHER" id="PTHR43669:SF4">
    <property type="entry name" value="SHORT-CHAIN DEHYDROGENASE"/>
    <property type="match status" value="1"/>
</dbReference>
<dbReference type="Proteomes" id="UP000054270">
    <property type="component" value="Unassembled WGS sequence"/>
</dbReference>
<name>A0A0D2PQM9_HYPSF</name>
<evidence type="ECO:0000256" key="1">
    <source>
        <dbReference type="ARBA" id="ARBA00006484"/>
    </source>
</evidence>
<dbReference type="SUPFAM" id="SSF51735">
    <property type="entry name" value="NAD(P)-binding Rossmann-fold domains"/>
    <property type="match status" value="1"/>
</dbReference>
<dbReference type="CDD" id="cd05233">
    <property type="entry name" value="SDR_c"/>
    <property type="match status" value="1"/>
</dbReference>
<evidence type="ECO:0008006" key="5">
    <source>
        <dbReference type="Google" id="ProtNLM"/>
    </source>
</evidence>